<feature type="domain" description="RCK N-terminal" evidence="6">
    <location>
        <begin position="11"/>
        <end position="57"/>
    </location>
</feature>
<dbReference type="Gene3D" id="3.30.420.40">
    <property type="match status" value="2"/>
</dbReference>
<dbReference type="Gene3D" id="3.40.50.720">
    <property type="entry name" value="NAD(P)-binding Rossmann-like Domain"/>
    <property type="match status" value="1"/>
</dbReference>
<dbReference type="Gene3D" id="1.10.10.1450">
    <property type="match status" value="1"/>
</dbReference>
<dbReference type="SUPFAM" id="SSF53067">
    <property type="entry name" value="Actin-like ATPase domain"/>
    <property type="match status" value="2"/>
</dbReference>
<accession>A0ABY6LD55</accession>
<evidence type="ECO:0000313" key="8">
    <source>
        <dbReference type="Proteomes" id="UP001235939"/>
    </source>
</evidence>
<name>A0ABY6LD55_9ARAC</name>
<feature type="domain" description="Carbohydrate kinase FGGY C-terminal" evidence="4">
    <location>
        <begin position="337"/>
        <end position="489"/>
    </location>
</feature>
<evidence type="ECO:0000259" key="6">
    <source>
        <dbReference type="Pfam" id="PF22614"/>
    </source>
</evidence>
<dbReference type="EMBL" id="CP092879">
    <property type="protein sequence ID" value="UYV79139.1"/>
    <property type="molecule type" value="Genomic_DNA"/>
</dbReference>
<dbReference type="Gene3D" id="1.10.10.10">
    <property type="entry name" value="Winged helix-like DNA-binding domain superfamily/Winged helix DNA-binding domain"/>
    <property type="match status" value="1"/>
</dbReference>
<dbReference type="InterPro" id="IPR018483">
    <property type="entry name" value="Carb_kinase_FGGY_CS"/>
</dbReference>
<feature type="domain" description="Calcium-activated potassium channel BK alpha subunit" evidence="5">
    <location>
        <begin position="80"/>
        <end position="160"/>
    </location>
</feature>
<dbReference type="InterPro" id="IPR043129">
    <property type="entry name" value="ATPase_NBD"/>
</dbReference>
<dbReference type="Pfam" id="PF03493">
    <property type="entry name" value="BK_channel_a"/>
    <property type="match status" value="1"/>
</dbReference>
<dbReference type="Pfam" id="PF02782">
    <property type="entry name" value="FGGY_C"/>
    <property type="match status" value="1"/>
</dbReference>
<dbReference type="InterPro" id="IPR018485">
    <property type="entry name" value="FGGY_C"/>
</dbReference>
<sequence length="538" mass="60332">MPNACVTSIITTSNVEEADACLVLANKYCQDPDAEDAANIMRVISVKNYSDDIRVIIQLMQYHNKAYLLNIPSWNWKRGDDVICLAELKLGFIAQSCLAPGFSTMVANLFAMRSYKTSPDTPAWQNDYLCGTGCEMYTENFSPSFVGMTFPQAADAHLREVWLFAFNWKKSATEAYRMLEEVYSDHALSKSQCYRWFKKFQSGDFELDNEPHGKPPQKFEDAELQALLDENSTQMQEKLAKQLQVSQGLFDPFIMNWANWAINMFGIPPSILPQVKPTSSIFGESLPELFGTSIPISSLVGDQQASMFGECCFDIGNQAHASFKGLYPLVGWVINDQVTYVAEGASNDAGTAIEWAHRLGLFTDPVETMGLANSVPDTEGLCFVPAFHGIQAPLNDNTAAAAFVGLKVTSTKAHLVRAILEAMAFRVKQMYDIIKEEGDFEMNLFRINGGMSQNDFILQMIADLMGCSVERPRHLDMSCLGAAFLAGLAVGVWPNLKTIKALRRVDKTFQPDTQRKEHLVKLMKQWERAIQRCLYWYT</sequence>
<gene>
    <name evidence="7" type="ORF">LAZ67_17001222</name>
</gene>
<evidence type="ECO:0000313" key="7">
    <source>
        <dbReference type="EMBL" id="UYV79139.1"/>
    </source>
</evidence>
<dbReference type="PRINTS" id="PR01449">
    <property type="entry name" value="BKCHANNELA"/>
</dbReference>
<dbReference type="InterPro" id="IPR036388">
    <property type="entry name" value="WH-like_DNA-bd_sf"/>
</dbReference>
<reference evidence="7 8" key="1">
    <citation type="submission" date="2022-01" db="EMBL/GenBank/DDBJ databases">
        <title>A chromosomal length assembly of Cordylochernes scorpioides.</title>
        <authorList>
            <person name="Zeh D."/>
            <person name="Zeh J."/>
        </authorList>
    </citation>
    <scope>NUCLEOTIDE SEQUENCE [LARGE SCALE GENOMIC DNA]</scope>
    <source>
        <strain evidence="7">IN4F17</strain>
        <tissue evidence="7">Whole Body</tissue>
    </source>
</reference>
<evidence type="ECO:0000259" key="5">
    <source>
        <dbReference type="Pfam" id="PF03493"/>
    </source>
</evidence>
<dbReference type="PROSITE" id="PS00445">
    <property type="entry name" value="FGGY_KINASES_2"/>
    <property type="match status" value="1"/>
</dbReference>
<keyword evidence="3" id="KW-0418">Kinase</keyword>
<proteinExistence type="inferred from homology"/>
<protein>
    <submittedName>
        <fullName evidence="7">GK5</fullName>
    </submittedName>
</protein>
<dbReference type="InterPro" id="IPR003929">
    <property type="entry name" value="K_chnl_BK_asu"/>
</dbReference>
<evidence type="ECO:0000256" key="1">
    <source>
        <dbReference type="ARBA" id="ARBA00009156"/>
    </source>
</evidence>
<evidence type="ECO:0000256" key="2">
    <source>
        <dbReference type="ARBA" id="ARBA00022679"/>
    </source>
</evidence>
<evidence type="ECO:0000256" key="3">
    <source>
        <dbReference type="ARBA" id="ARBA00022777"/>
    </source>
</evidence>
<dbReference type="InterPro" id="IPR003148">
    <property type="entry name" value="RCK_N"/>
</dbReference>
<dbReference type="Proteomes" id="UP001235939">
    <property type="component" value="Chromosome 17"/>
</dbReference>
<keyword evidence="8" id="KW-1185">Reference proteome</keyword>
<comment type="similarity">
    <text evidence="1">Belongs to the FGGY kinase family.</text>
</comment>
<organism evidence="7 8">
    <name type="scientific">Cordylochernes scorpioides</name>
    <dbReference type="NCBI Taxonomy" id="51811"/>
    <lineage>
        <taxon>Eukaryota</taxon>
        <taxon>Metazoa</taxon>
        <taxon>Ecdysozoa</taxon>
        <taxon>Arthropoda</taxon>
        <taxon>Chelicerata</taxon>
        <taxon>Arachnida</taxon>
        <taxon>Pseudoscorpiones</taxon>
        <taxon>Cheliferoidea</taxon>
        <taxon>Chernetidae</taxon>
        <taxon>Cordylochernes</taxon>
    </lineage>
</organism>
<dbReference type="Pfam" id="PF22614">
    <property type="entry name" value="Slo-like_RCK"/>
    <property type="match status" value="1"/>
</dbReference>
<dbReference type="PANTHER" id="PTHR10196">
    <property type="entry name" value="SUGAR KINASE"/>
    <property type="match status" value="1"/>
</dbReference>
<dbReference type="PANTHER" id="PTHR10196:SF68">
    <property type="entry name" value="GLYCEROL KINASE 5-RELATED"/>
    <property type="match status" value="1"/>
</dbReference>
<keyword evidence="2" id="KW-0808">Transferase</keyword>
<evidence type="ECO:0000259" key="4">
    <source>
        <dbReference type="Pfam" id="PF02782"/>
    </source>
</evidence>